<evidence type="ECO:0000256" key="2">
    <source>
        <dbReference type="SAM" id="SignalP"/>
    </source>
</evidence>
<feature type="compositionally biased region" description="Polar residues" evidence="1">
    <location>
        <begin position="334"/>
        <end position="343"/>
    </location>
</feature>
<keyword evidence="2" id="KW-0732">Signal</keyword>
<evidence type="ECO:0000256" key="1">
    <source>
        <dbReference type="SAM" id="MobiDB-lite"/>
    </source>
</evidence>
<dbReference type="EMBL" id="CP059894">
    <property type="protein sequence ID" value="QNJ91679.1"/>
    <property type="molecule type" value="Genomic_DNA"/>
</dbReference>
<reference evidence="3 4" key="1">
    <citation type="submission" date="2020-07" db="EMBL/GenBank/DDBJ databases">
        <title>Draft genome sequence of four isobutane-metabolizing strains capable of cometabolically degrading diverse ether contaminants.</title>
        <authorList>
            <person name="Chen W."/>
            <person name="Faulkner N."/>
            <person name="Smith C."/>
            <person name="Hyman M."/>
        </authorList>
    </citation>
    <scope>NUCLEOTIDE SEQUENCE [LARGE SCALE GENOMIC DNA]</scope>
    <source>
        <strain evidence="3 4">2A</strain>
    </source>
</reference>
<feature type="region of interest" description="Disordered" evidence="1">
    <location>
        <begin position="276"/>
        <end position="401"/>
    </location>
</feature>
<dbReference type="RefSeq" id="WP_187096339.1">
    <property type="nucleotide sequence ID" value="NZ_CP059894.1"/>
</dbReference>
<dbReference type="AlphaFoldDB" id="A0A7G8PBG3"/>
<feature type="chain" id="PRO_5039409325" description="PE-PGRS family protein" evidence="2">
    <location>
        <begin position="35"/>
        <end position="401"/>
    </location>
</feature>
<dbReference type="KEGG" id="mflu:HZU40_26400"/>
<evidence type="ECO:0000313" key="3">
    <source>
        <dbReference type="EMBL" id="QNJ91679.1"/>
    </source>
</evidence>
<feature type="compositionally biased region" description="Low complexity" evidence="1">
    <location>
        <begin position="286"/>
        <end position="322"/>
    </location>
</feature>
<proteinExistence type="predicted"/>
<dbReference type="Proteomes" id="UP000515498">
    <property type="component" value="Chromosome"/>
</dbReference>
<organism evidence="3 4">
    <name type="scientific">Mycolicibacterium fluoranthenivorans</name>
    <dbReference type="NCBI Taxonomy" id="258505"/>
    <lineage>
        <taxon>Bacteria</taxon>
        <taxon>Bacillati</taxon>
        <taxon>Actinomycetota</taxon>
        <taxon>Actinomycetes</taxon>
        <taxon>Mycobacteriales</taxon>
        <taxon>Mycobacteriaceae</taxon>
        <taxon>Mycolicibacterium</taxon>
    </lineage>
</organism>
<evidence type="ECO:0008006" key="5">
    <source>
        <dbReference type="Google" id="ProtNLM"/>
    </source>
</evidence>
<accession>A0A7G8PBG3</accession>
<evidence type="ECO:0000313" key="4">
    <source>
        <dbReference type="Proteomes" id="UP000515498"/>
    </source>
</evidence>
<gene>
    <name evidence="3" type="ORF">HZU40_26400</name>
</gene>
<protein>
    <recommendedName>
        <fullName evidence="5">PE-PGRS family protein</fullName>
    </recommendedName>
</protein>
<sequence>MQRTISLRTDIAATGLAALTAAAVVIAPIAPATAQASLPAVVHDVRLAASSVPPGGLITSFLHNQTVYCSIICPLLAQTGVTAVSTALRAPETFLAALSAGDVLKAIGAAAASVTGPTEAAALKAIDADAAIPAQRALNAFEVGVVGLLNVLPAVRDGLPGIATALQKARQDTFDALNLPFVPNPTPTVQPHGVFQVAVVGGINVVAAVIFPAFNDVLAGIFEVPDAMAQELAKTGNPVRALAAGIRTAAGVVAAAGKVITQAVVTAVHDVRDAAGAQAAGTSRVTPTTATALTTHPTTPTTKAPKTTAALTTPATPKTTAALHEDSGPAVTSVPKTTTNAQPNPVRDAASNLRRAVRNLVEKVTPKPSGKPDKTAGEGTDKTADKTTDKGTTHEAGSHGK</sequence>
<feature type="compositionally biased region" description="Basic and acidic residues" evidence="1">
    <location>
        <begin position="360"/>
        <end position="401"/>
    </location>
</feature>
<name>A0A7G8PBG3_9MYCO</name>
<feature type="signal peptide" evidence="2">
    <location>
        <begin position="1"/>
        <end position="34"/>
    </location>
</feature>